<dbReference type="EMBL" id="CAJNNW010031200">
    <property type="protein sequence ID" value="CAE8706415.1"/>
    <property type="molecule type" value="Genomic_DNA"/>
</dbReference>
<proteinExistence type="predicted"/>
<dbReference type="SUPFAM" id="SSF48452">
    <property type="entry name" value="TPR-like"/>
    <property type="match status" value="1"/>
</dbReference>
<feature type="signal peptide" evidence="2">
    <location>
        <begin position="1"/>
        <end position="21"/>
    </location>
</feature>
<feature type="chain" id="PRO_5032985352" description="Tetratricopeptide repeat protein" evidence="2">
    <location>
        <begin position="22"/>
        <end position="414"/>
    </location>
</feature>
<dbReference type="Proteomes" id="UP000626109">
    <property type="component" value="Unassembled WGS sequence"/>
</dbReference>
<evidence type="ECO:0008006" key="5">
    <source>
        <dbReference type="Google" id="ProtNLM"/>
    </source>
</evidence>
<keyword evidence="2" id="KW-0732">Signal</keyword>
<dbReference type="Pfam" id="PF13424">
    <property type="entry name" value="TPR_12"/>
    <property type="match status" value="1"/>
</dbReference>
<organism evidence="3 4">
    <name type="scientific">Polarella glacialis</name>
    <name type="common">Dinoflagellate</name>
    <dbReference type="NCBI Taxonomy" id="89957"/>
    <lineage>
        <taxon>Eukaryota</taxon>
        <taxon>Sar</taxon>
        <taxon>Alveolata</taxon>
        <taxon>Dinophyceae</taxon>
        <taxon>Suessiales</taxon>
        <taxon>Suessiaceae</taxon>
        <taxon>Polarella</taxon>
    </lineage>
</organism>
<protein>
    <recommendedName>
        <fullName evidence="5">Tetratricopeptide repeat protein</fullName>
    </recommendedName>
</protein>
<dbReference type="AlphaFoldDB" id="A0A813KKY7"/>
<comment type="caution">
    <text evidence="3">The sequence shown here is derived from an EMBL/GenBank/DDBJ whole genome shotgun (WGS) entry which is preliminary data.</text>
</comment>
<name>A0A813KKY7_POLGL</name>
<dbReference type="PROSITE" id="PS50005">
    <property type="entry name" value="TPR"/>
    <property type="match status" value="1"/>
</dbReference>
<sequence>MRLLARCLLSFVVLSSQPGRCLLSAAAKIDEEPELAVDQVRQEAILEVKFAEMKSKYGVDDRRTLHVFFELFDLWIMLYRLNKADKALAEILPACEWRRDDLSIKAVQALAFTRWKQGRFREALARFHEMEGWLGKNPALAENIGHTYNALGEHGEAEAYFQQALQLISETPAAADSNKGGILLGLAGIRDKRGQLAEALSPAQDAYNFYKARDQERGWESSLTAKAAMQLSKIHLQMGEVHAAERKTREAIRLFQSTSGEDTPLLSGAFSRLGEALVMQDRRSEAWQAFRQAYEIEAIKDAFDLTEIVILHNKLVDTHLGEKGGLDRAAFEGHFPVLHKVLNRVRRLPQDSNAGAYYKLAGELFVLGANCQAGRPLLLEAVRLLADERSVDTSGMIRQSVDLVAYCDGTYKSE</sequence>
<evidence type="ECO:0000256" key="1">
    <source>
        <dbReference type="PROSITE-ProRule" id="PRU00339"/>
    </source>
</evidence>
<dbReference type="Gene3D" id="1.25.40.10">
    <property type="entry name" value="Tetratricopeptide repeat domain"/>
    <property type="match status" value="2"/>
</dbReference>
<evidence type="ECO:0000313" key="3">
    <source>
        <dbReference type="EMBL" id="CAE8706415.1"/>
    </source>
</evidence>
<dbReference type="InterPro" id="IPR011990">
    <property type="entry name" value="TPR-like_helical_dom_sf"/>
</dbReference>
<dbReference type="InterPro" id="IPR019734">
    <property type="entry name" value="TPR_rpt"/>
</dbReference>
<dbReference type="SMART" id="SM00028">
    <property type="entry name" value="TPR"/>
    <property type="match status" value="3"/>
</dbReference>
<keyword evidence="1" id="KW-0802">TPR repeat</keyword>
<reference evidence="3" key="1">
    <citation type="submission" date="2021-02" db="EMBL/GenBank/DDBJ databases">
        <authorList>
            <person name="Dougan E. K."/>
            <person name="Rhodes N."/>
            <person name="Thang M."/>
            <person name="Chan C."/>
        </authorList>
    </citation>
    <scope>NUCLEOTIDE SEQUENCE</scope>
</reference>
<gene>
    <name evidence="3" type="ORF">PGLA2088_LOCUS34165</name>
</gene>
<feature type="repeat" description="TPR" evidence="1">
    <location>
        <begin position="138"/>
        <end position="171"/>
    </location>
</feature>
<evidence type="ECO:0000313" key="4">
    <source>
        <dbReference type="Proteomes" id="UP000626109"/>
    </source>
</evidence>
<accession>A0A813KKY7</accession>
<evidence type="ECO:0000256" key="2">
    <source>
        <dbReference type="SAM" id="SignalP"/>
    </source>
</evidence>